<feature type="compositionally biased region" description="Basic and acidic residues" evidence="4">
    <location>
        <begin position="23"/>
        <end position="34"/>
    </location>
</feature>
<feature type="region of interest" description="Disordered" evidence="4">
    <location>
        <begin position="657"/>
        <end position="727"/>
    </location>
</feature>
<reference evidence="6" key="1">
    <citation type="journal article" date="2020" name="Stud. Mycol.">
        <title>101 Dothideomycetes genomes: a test case for predicting lifestyles and emergence of pathogens.</title>
        <authorList>
            <person name="Haridas S."/>
            <person name="Albert R."/>
            <person name="Binder M."/>
            <person name="Bloem J."/>
            <person name="Labutti K."/>
            <person name="Salamov A."/>
            <person name="Andreopoulos B."/>
            <person name="Baker S."/>
            <person name="Barry K."/>
            <person name="Bills G."/>
            <person name="Bluhm B."/>
            <person name="Cannon C."/>
            <person name="Castanera R."/>
            <person name="Culley D."/>
            <person name="Daum C."/>
            <person name="Ezra D."/>
            <person name="Gonzalez J."/>
            <person name="Henrissat B."/>
            <person name="Kuo A."/>
            <person name="Liang C."/>
            <person name="Lipzen A."/>
            <person name="Lutzoni F."/>
            <person name="Magnuson J."/>
            <person name="Mondo S."/>
            <person name="Nolan M."/>
            <person name="Ohm R."/>
            <person name="Pangilinan J."/>
            <person name="Park H.-J."/>
            <person name="Ramirez L."/>
            <person name="Alfaro M."/>
            <person name="Sun H."/>
            <person name="Tritt A."/>
            <person name="Yoshinaga Y."/>
            <person name="Zwiers L.-H."/>
            <person name="Turgeon B."/>
            <person name="Goodwin S."/>
            <person name="Spatafora J."/>
            <person name="Crous P."/>
            <person name="Grigoriev I."/>
        </authorList>
    </citation>
    <scope>NUCLEOTIDE SEQUENCE</scope>
    <source>
        <strain evidence="6">CBS 122367</strain>
    </source>
</reference>
<evidence type="ECO:0000259" key="5">
    <source>
        <dbReference type="PROSITE" id="PS50048"/>
    </source>
</evidence>
<feature type="region of interest" description="Disordered" evidence="4">
    <location>
        <begin position="1"/>
        <end position="35"/>
    </location>
</feature>
<sequence length="855" mass="95826">MSDALPTTSTPYGQQSGAPRTTPSDRKARKEHTGVRRRNRLITSCLECRRRKLKCNKQQTCNNCIKFSCPCVFISQDLDPEAQAKLAEVKEKMGMLEKTLEEDISRKERMKQSSKSPSASYGAPALPGQDQEYSDHEEEDLNGVGPSHLGIHDITYHEDEGNDDIVDLGISIGKLRITERIGGLVRPKFSEETPNPFAGQSPSAWMAPGNEFVAPSSSFFFGPGVEKMSLMTYLPSRSLVDKLMANYWEVVHIITHTVHRPSFERQYEAFWQSITSGVEPRMSFQAVVFATLLSSIVSMPEDKVLAEFGVAKQPLVDNFQQGTEAALAKANFLRTTKLETLQAFVMYLIPLCRAEVSRAHSALTGTCIRLAECMGLHRDPTSYTTNPIEIQIRRLIWFHIGFLDIRTCESTGPRPQIRRDEFDTRFPLNVDDVTLQQAVDRGEQVTEDSKHFTDMTITRMRFECYEMHRVMWTERPKISQLPKEGEKKTTVTSLLSRIQAFKSAMEKTYLPMLSKNNPQHVIAMEMYSISSTRLYINVLHPFASSDRHKMPERLRSIMISACIMIVEHSMNIEQQPCLKQWSWYLGALHQYHVALLLTTEMYRKPSDPVLLDRMWRCIDYSFDLPPDLDRIEKLRMVLKELSDRCGAYATMRRMRAPTDMAGPASSQKAPSQQSRRDGSFSDPSGNISHTMGGSPSTLLHQVPYQQQAPPQQHQYNPPSLPAKGPLGSMPQVEWGNFDMGTADPLPPVLTPEIDLPYDFASFVPTAPATPASDLLNVTNAGVGSDMSNSPPAPGMAGGSGGSGFDTSPLAAAINDIDWNEWEQLFGSAEMGAGNLMIPPFTFPSFEPSDLQWSNQ</sequence>
<keyword evidence="7" id="KW-1185">Reference proteome</keyword>
<dbReference type="PANTHER" id="PTHR31001:SF40">
    <property type="entry name" value="ZN(II)2CYS6 TRANSCRIPTION FACTOR (EUROFUNG)"/>
    <property type="match status" value="1"/>
</dbReference>
<evidence type="ECO:0000313" key="7">
    <source>
        <dbReference type="Proteomes" id="UP000799291"/>
    </source>
</evidence>
<dbReference type="SMART" id="SM00906">
    <property type="entry name" value="Fungal_trans"/>
    <property type="match status" value="1"/>
</dbReference>
<feature type="compositionally biased region" description="Low complexity" evidence="4">
    <location>
        <begin position="663"/>
        <end position="673"/>
    </location>
</feature>
<dbReference type="InterPro" id="IPR050613">
    <property type="entry name" value="Sec_Metabolite_Reg"/>
</dbReference>
<feature type="compositionally biased region" description="Basic and acidic residues" evidence="4">
    <location>
        <begin position="101"/>
        <end position="111"/>
    </location>
</feature>
<feature type="compositionally biased region" description="Polar residues" evidence="4">
    <location>
        <begin position="1"/>
        <end position="22"/>
    </location>
</feature>
<dbReference type="PROSITE" id="PS50048">
    <property type="entry name" value="ZN2_CY6_FUNGAL_2"/>
    <property type="match status" value="1"/>
</dbReference>
<dbReference type="CDD" id="cd00067">
    <property type="entry name" value="GAL4"/>
    <property type="match status" value="1"/>
</dbReference>
<dbReference type="InterPro" id="IPR007219">
    <property type="entry name" value="XnlR_reg_dom"/>
</dbReference>
<dbReference type="PANTHER" id="PTHR31001">
    <property type="entry name" value="UNCHARACTERIZED TRANSCRIPTIONAL REGULATORY PROTEIN"/>
    <property type="match status" value="1"/>
</dbReference>
<dbReference type="GO" id="GO:0008270">
    <property type="term" value="F:zinc ion binding"/>
    <property type="evidence" value="ECO:0007669"/>
    <property type="project" value="InterPro"/>
</dbReference>
<feature type="compositionally biased region" description="Polar residues" evidence="4">
    <location>
        <begin position="681"/>
        <end position="699"/>
    </location>
</feature>
<dbReference type="InterPro" id="IPR036864">
    <property type="entry name" value="Zn2-C6_fun-type_DNA-bd_sf"/>
</dbReference>
<dbReference type="SMART" id="SM00066">
    <property type="entry name" value="GAL4"/>
    <property type="match status" value="1"/>
</dbReference>
<dbReference type="GO" id="GO:0000981">
    <property type="term" value="F:DNA-binding transcription factor activity, RNA polymerase II-specific"/>
    <property type="evidence" value="ECO:0007669"/>
    <property type="project" value="InterPro"/>
</dbReference>
<organism evidence="6 7">
    <name type="scientific">Lentithecium fluviatile CBS 122367</name>
    <dbReference type="NCBI Taxonomy" id="1168545"/>
    <lineage>
        <taxon>Eukaryota</taxon>
        <taxon>Fungi</taxon>
        <taxon>Dikarya</taxon>
        <taxon>Ascomycota</taxon>
        <taxon>Pezizomycotina</taxon>
        <taxon>Dothideomycetes</taxon>
        <taxon>Pleosporomycetidae</taxon>
        <taxon>Pleosporales</taxon>
        <taxon>Massarineae</taxon>
        <taxon>Lentitheciaceae</taxon>
        <taxon>Lentithecium</taxon>
    </lineage>
</organism>
<evidence type="ECO:0000256" key="3">
    <source>
        <dbReference type="ARBA" id="ARBA00023242"/>
    </source>
</evidence>
<comment type="subcellular location">
    <subcellularLocation>
        <location evidence="1">Nucleus</location>
    </subcellularLocation>
</comment>
<gene>
    <name evidence="6" type="ORF">K458DRAFT_441962</name>
</gene>
<dbReference type="SUPFAM" id="SSF57701">
    <property type="entry name" value="Zn2/Cys6 DNA-binding domain"/>
    <property type="match status" value="1"/>
</dbReference>
<dbReference type="Pfam" id="PF00172">
    <property type="entry name" value="Zn_clus"/>
    <property type="match status" value="1"/>
</dbReference>
<keyword evidence="3" id="KW-0539">Nucleus</keyword>
<dbReference type="PROSITE" id="PS00463">
    <property type="entry name" value="ZN2_CY6_FUNGAL_1"/>
    <property type="match status" value="1"/>
</dbReference>
<dbReference type="GO" id="GO:0006351">
    <property type="term" value="P:DNA-templated transcription"/>
    <property type="evidence" value="ECO:0007669"/>
    <property type="project" value="InterPro"/>
</dbReference>
<evidence type="ECO:0000256" key="4">
    <source>
        <dbReference type="SAM" id="MobiDB-lite"/>
    </source>
</evidence>
<name>A0A6G1J5K9_9PLEO</name>
<feature type="domain" description="Zn(2)-C6 fungal-type" evidence="5">
    <location>
        <begin position="44"/>
        <end position="73"/>
    </location>
</feature>
<evidence type="ECO:0000256" key="2">
    <source>
        <dbReference type="ARBA" id="ARBA00022723"/>
    </source>
</evidence>
<feature type="compositionally biased region" description="Low complexity" evidence="4">
    <location>
        <begin position="700"/>
        <end position="717"/>
    </location>
</feature>
<dbReference type="Gene3D" id="4.10.240.10">
    <property type="entry name" value="Zn(2)-C6 fungal-type DNA-binding domain"/>
    <property type="match status" value="1"/>
</dbReference>
<dbReference type="CDD" id="cd12148">
    <property type="entry name" value="fungal_TF_MHR"/>
    <property type="match status" value="1"/>
</dbReference>
<keyword evidence="2" id="KW-0479">Metal-binding</keyword>
<dbReference type="Pfam" id="PF04082">
    <property type="entry name" value="Fungal_trans"/>
    <property type="match status" value="1"/>
</dbReference>
<dbReference type="Proteomes" id="UP000799291">
    <property type="component" value="Unassembled WGS sequence"/>
</dbReference>
<dbReference type="EMBL" id="MU005578">
    <property type="protein sequence ID" value="KAF2685525.1"/>
    <property type="molecule type" value="Genomic_DNA"/>
</dbReference>
<dbReference type="AlphaFoldDB" id="A0A6G1J5K9"/>
<dbReference type="OrthoDB" id="424974at2759"/>
<protein>
    <recommendedName>
        <fullName evidence="5">Zn(2)-C6 fungal-type domain-containing protein</fullName>
    </recommendedName>
</protein>
<dbReference type="GO" id="GO:0005634">
    <property type="term" value="C:nucleus"/>
    <property type="evidence" value="ECO:0007669"/>
    <property type="project" value="UniProtKB-SubCell"/>
</dbReference>
<dbReference type="GO" id="GO:0003677">
    <property type="term" value="F:DNA binding"/>
    <property type="evidence" value="ECO:0007669"/>
    <property type="project" value="InterPro"/>
</dbReference>
<evidence type="ECO:0000256" key="1">
    <source>
        <dbReference type="ARBA" id="ARBA00004123"/>
    </source>
</evidence>
<feature type="region of interest" description="Disordered" evidence="4">
    <location>
        <begin position="101"/>
        <end position="154"/>
    </location>
</feature>
<accession>A0A6G1J5K9</accession>
<evidence type="ECO:0000313" key="6">
    <source>
        <dbReference type="EMBL" id="KAF2685525.1"/>
    </source>
</evidence>
<dbReference type="InterPro" id="IPR001138">
    <property type="entry name" value="Zn2Cys6_DnaBD"/>
</dbReference>
<proteinExistence type="predicted"/>